<dbReference type="HAMAP" id="MF_00265">
    <property type="entry name" value="VapC_Nob1"/>
    <property type="match status" value="1"/>
</dbReference>
<dbReference type="EMBL" id="BDUF01000023">
    <property type="protein sequence ID" value="GAX89531.1"/>
    <property type="molecule type" value="Genomic_DNA"/>
</dbReference>
<dbReference type="GO" id="GO:0016787">
    <property type="term" value="F:hydrolase activity"/>
    <property type="evidence" value="ECO:0007669"/>
    <property type="project" value="UniProtKB-KW"/>
</dbReference>
<dbReference type="EC" id="3.1.-.-" evidence="5"/>
<dbReference type="InterPro" id="IPR022907">
    <property type="entry name" value="VapC_family"/>
</dbReference>
<dbReference type="InterPro" id="IPR029060">
    <property type="entry name" value="PIN-like_dom_sf"/>
</dbReference>
<keyword evidence="4 5" id="KW-0378">Hydrolase</keyword>
<keyword evidence="5" id="KW-0460">Magnesium</keyword>
<evidence type="ECO:0000256" key="3">
    <source>
        <dbReference type="ARBA" id="ARBA00022723"/>
    </source>
</evidence>
<dbReference type="Gene3D" id="3.40.50.1010">
    <property type="entry name" value="5'-nuclease"/>
    <property type="match status" value="1"/>
</dbReference>
<dbReference type="Pfam" id="PF01850">
    <property type="entry name" value="PIN"/>
    <property type="match status" value="1"/>
</dbReference>
<dbReference type="SUPFAM" id="SSF88723">
    <property type="entry name" value="PIN domain-like"/>
    <property type="match status" value="1"/>
</dbReference>
<dbReference type="InterPro" id="IPR002716">
    <property type="entry name" value="PIN_dom"/>
</dbReference>
<keyword evidence="5" id="KW-0800">Toxin</keyword>
<dbReference type="GO" id="GO:0000287">
    <property type="term" value="F:magnesium ion binding"/>
    <property type="evidence" value="ECO:0007669"/>
    <property type="project" value="UniProtKB-UniRule"/>
</dbReference>
<protein>
    <recommendedName>
        <fullName evidence="5">Ribonuclease VapC</fullName>
        <shortName evidence="5">RNase VapC</shortName>
        <ecNumber evidence="5">3.1.-.-</ecNumber>
    </recommendedName>
    <alternativeName>
        <fullName evidence="5">Toxin VapC</fullName>
    </alternativeName>
</protein>
<dbReference type="OrthoDB" id="9789052at2"/>
<sequence length="138" mass="15570">MFFADTNFLVSYFAGDSNSHHAERVMEEIEAGKIRLIIPVGVIQECCHIFEKAERFALPKEKIANTLIPFLLTSGIEAEDRDVVVAALRKFHEKNVDFMDAYLAARSSASGVPIVSFDKDFKKLDCQVYNPQKDKVGR</sequence>
<comment type="cofactor">
    <cofactor evidence="5">
        <name>Mg(2+)</name>
        <dbReference type="ChEBI" id="CHEBI:18420"/>
    </cofactor>
</comment>
<feature type="binding site" evidence="5">
    <location>
        <position position="5"/>
    </location>
    <ligand>
        <name>Mg(2+)</name>
        <dbReference type="ChEBI" id="CHEBI:18420"/>
    </ligand>
</feature>
<name>A0A292YKU5_9BACL</name>
<keyword evidence="3 5" id="KW-0479">Metal-binding</keyword>
<feature type="binding site" evidence="5">
    <location>
        <position position="100"/>
    </location>
    <ligand>
        <name>Mg(2+)</name>
        <dbReference type="ChEBI" id="CHEBI:18420"/>
    </ligand>
</feature>
<evidence type="ECO:0000313" key="8">
    <source>
        <dbReference type="Proteomes" id="UP000217785"/>
    </source>
</evidence>
<dbReference type="GO" id="GO:0004540">
    <property type="term" value="F:RNA nuclease activity"/>
    <property type="evidence" value="ECO:0007669"/>
    <property type="project" value="InterPro"/>
</dbReference>
<organism evidence="7 8">
    <name type="scientific">Effusibacillus lacus</name>
    <dbReference type="NCBI Taxonomy" id="1348429"/>
    <lineage>
        <taxon>Bacteria</taxon>
        <taxon>Bacillati</taxon>
        <taxon>Bacillota</taxon>
        <taxon>Bacilli</taxon>
        <taxon>Bacillales</taxon>
        <taxon>Alicyclobacillaceae</taxon>
        <taxon>Effusibacillus</taxon>
    </lineage>
</organism>
<evidence type="ECO:0000313" key="7">
    <source>
        <dbReference type="EMBL" id="GAX89531.1"/>
    </source>
</evidence>
<gene>
    <name evidence="5" type="primary">vapC</name>
    <name evidence="7" type="ORF">EFBL_1155</name>
</gene>
<evidence type="ECO:0000256" key="1">
    <source>
        <dbReference type="ARBA" id="ARBA00022649"/>
    </source>
</evidence>
<evidence type="ECO:0000256" key="4">
    <source>
        <dbReference type="ARBA" id="ARBA00022801"/>
    </source>
</evidence>
<evidence type="ECO:0000259" key="6">
    <source>
        <dbReference type="Pfam" id="PF01850"/>
    </source>
</evidence>
<keyword evidence="8" id="KW-1185">Reference proteome</keyword>
<keyword evidence="2 5" id="KW-0540">Nuclease</keyword>
<feature type="domain" description="PIN" evidence="6">
    <location>
        <begin position="3"/>
        <end position="125"/>
    </location>
</feature>
<keyword evidence="1 5" id="KW-1277">Toxin-antitoxin system</keyword>
<evidence type="ECO:0000256" key="2">
    <source>
        <dbReference type="ARBA" id="ARBA00022722"/>
    </source>
</evidence>
<proteinExistence type="inferred from homology"/>
<reference evidence="8" key="1">
    <citation type="submission" date="2017-07" db="EMBL/GenBank/DDBJ databases">
        <title>Draft genome sequence of Effusibacillus lacus strain skLN1.</title>
        <authorList>
            <person name="Watanabe M."/>
            <person name="Kojima H."/>
            <person name="Fukui M."/>
        </authorList>
    </citation>
    <scope>NUCLEOTIDE SEQUENCE [LARGE SCALE GENOMIC DNA]</scope>
    <source>
        <strain evidence="8">skLN1</strain>
    </source>
</reference>
<comment type="similarity">
    <text evidence="5">Belongs to the PINc/VapC protein family.</text>
</comment>
<dbReference type="RefSeq" id="WP_096181221.1">
    <property type="nucleotide sequence ID" value="NZ_BDUF01000023.1"/>
</dbReference>
<comment type="function">
    <text evidence="5">Toxic component of a toxin-antitoxin (TA) system. An RNase.</text>
</comment>
<comment type="caution">
    <text evidence="7">The sequence shown here is derived from an EMBL/GenBank/DDBJ whole genome shotgun (WGS) entry which is preliminary data.</text>
</comment>
<accession>A0A292YKU5</accession>
<dbReference type="Proteomes" id="UP000217785">
    <property type="component" value="Unassembled WGS sequence"/>
</dbReference>
<dbReference type="AlphaFoldDB" id="A0A292YKU5"/>
<dbReference type="GO" id="GO:0090729">
    <property type="term" value="F:toxin activity"/>
    <property type="evidence" value="ECO:0007669"/>
    <property type="project" value="UniProtKB-KW"/>
</dbReference>
<evidence type="ECO:0000256" key="5">
    <source>
        <dbReference type="HAMAP-Rule" id="MF_00265"/>
    </source>
</evidence>